<dbReference type="Gene3D" id="1.25.40.10">
    <property type="entry name" value="Tetratricopeptide repeat domain"/>
    <property type="match status" value="3"/>
</dbReference>
<dbReference type="AlphaFoldDB" id="A0AAW1GLX5"/>
<evidence type="ECO:0000256" key="3">
    <source>
        <dbReference type="ARBA" id="ARBA00022552"/>
    </source>
</evidence>
<comment type="caution">
    <text evidence="8">The sequence shown here is derived from an EMBL/GenBank/DDBJ whole genome shotgun (WGS) entry which is preliminary data.</text>
</comment>
<keyword evidence="5" id="KW-0539">Nucleus</keyword>
<dbReference type="SMART" id="SM00386">
    <property type="entry name" value="HAT"/>
    <property type="match status" value="8"/>
</dbReference>
<keyword evidence="3" id="KW-0698">rRNA processing</keyword>
<comment type="similarity">
    <text evidence="2">Belongs to the UTP6 family.</text>
</comment>
<evidence type="ECO:0008006" key="10">
    <source>
        <dbReference type="Google" id="ProtNLM"/>
    </source>
</evidence>
<evidence type="ECO:0000256" key="5">
    <source>
        <dbReference type="ARBA" id="ARBA00023242"/>
    </source>
</evidence>
<dbReference type="SUPFAM" id="SSF48452">
    <property type="entry name" value="TPR-like"/>
    <property type="match status" value="2"/>
</dbReference>
<dbReference type="InterPro" id="IPR003107">
    <property type="entry name" value="HAT"/>
</dbReference>
<evidence type="ECO:0000256" key="4">
    <source>
        <dbReference type="ARBA" id="ARBA00022737"/>
    </source>
</evidence>
<protein>
    <recommendedName>
        <fullName evidence="10">U3 small nucleolar RNA-associated protein 6 homolog</fullName>
    </recommendedName>
</protein>
<dbReference type="GO" id="GO:0030515">
    <property type="term" value="F:snoRNA binding"/>
    <property type="evidence" value="ECO:0007669"/>
    <property type="project" value="InterPro"/>
</dbReference>
<dbReference type="Proteomes" id="UP001443914">
    <property type="component" value="Unassembled WGS sequence"/>
</dbReference>
<evidence type="ECO:0000259" key="6">
    <source>
        <dbReference type="Pfam" id="PF08640"/>
    </source>
</evidence>
<evidence type="ECO:0000256" key="2">
    <source>
        <dbReference type="ARBA" id="ARBA00010734"/>
    </source>
</evidence>
<feature type="domain" description="U3 small nucleolar RNA-associated protein 6 homolog C-terminal" evidence="7">
    <location>
        <begin position="346"/>
        <end position="634"/>
    </location>
</feature>
<dbReference type="GO" id="GO:0034388">
    <property type="term" value="C:Pwp2p-containing subcomplex of 90S preribosome"/>
    <property type="evidence" value="ECO:0007669"/>
    <property type="project" value="TreeGrafter"/>
</dbReference>
<dbReference type="GO" id="GO:0032040">
    <property type="term" value="C:small-subunit processome"/>
    <property type="evidence" value="ECO:0007669"/>
    <property type="project" value="TreeGrafter"/>
</dbReference>
<evidence type="ECO:0000256" key="1">
    <source>
        <dbReference type="ARBA" id="ARBA00004604"/>
    </source>
</evidence>
<dbReference type="InterPro" id="IPR011990">
    <property type="entry name" value="TPR-like_helical_dom_sf"/>
</dbReference>
<sequence length="646" mass="73667">MADVVHHRLELMFPELEDLEKRAIFTRSEIGEIVKTRRKFEYRLKRPSPLKQDFLEYIEYEKQLDRLRVLRKRSISAGDGGKKKKASVSDSAGVRRIIEIYRMATMRFKGDIELWFEYLEFCKEKKNGRMKKALAEVMRFHPKVPAVWIYAAAWAYDHNLNFESALSLMQNGLRACPNSEDLWVECVRLILTHLNKLRERKVLLGEADITLGGADNHNEDKKWLDENEDLFMSLDDGNGDDVGSEVEKKDNSKWDKLWVSILQETYREAIKALPSSFSLRKKFLEIVEATNLGHLEDVRTEILDGMKKDFSGGPDYWDWLASLKLTDPDTAPDISSEDGRFQVDEVIKVYEEAISILPSPAMFEKYIKFLIDTINQNGEQKQNAGISDVSKHASDYISHLTRIFMKAEALGCLSEDLVCLYIKIYLDVGKADEALKLAENFSNGNFSNAKQLWVLRVTEQMKCTSESRDFSNASLSSVFHLFKKMVKNVAVSDAENMWIMALDLFANNKKYFGKLLDLSLALLAKDGGSDDGFSLPATLVKFVWQKDGIQKARDFYKRLTTLPHPGLGLYKHCIELEISAGDEASIANARKLFECALATYSQDISLWQDYYSLEIKTGTSETANAVYWRAKKTLGDASALSASFTT</sequence>
<evidence type="ECO:0000313" key="9">
    <source>
        <dbReference type="Proteomes" id="UP001443914"/>
    </source>
</evidence>
<dbReference type="PANTHER" id="PTHR23271:SF1">
    <property type="entry name" value="U3 SMALL NUCLEOLAR RNA-ASSOCIATED PROTEIN 6 HOMOLOG"/>
    <property type="match status" value="1"/>
</dbReference>
<reference evidence="8" key="1">
    <citation type="submission" date="2024-03" db="EMBL/GenBank/DDBJ databases">
        <title>WGS assembly of Saponaria officinalis var. Norfolk2.</title>
        <authorList>
            <person name="Jenkins J."/>
            <person name="Shu S."/>
            <person name="Grimwood J."/>
            <person name="Barry K."/>
            <person name="Goodstein D."/>
            <person name="Schmutz J."/>
            <person name="Leebens-Mack J."/>
            <person name="Osbourn A."/>
        </authorList>
    </citation>
    <scope>NUCLEOTIDE SEQUENCE [LARGE SCALE GENOMIC DNA]</scope>
    <source>
        <strain evidence="8">JIC</strain>
    </source>
</reference>
<name>A0AAW1GLX5_SAPOF</name>
<evidence type="ECO:0000313" key="8">
    <source>
        <dbReference type="EMBL" id="KAK9664731.1"/>
    </source>
</evidence>
<dbReference type="InterPro" id="IPR056907">
    <property type="entry name" value="UTP6_C"/>
</dbReference>
<comment type="subcellular location">
    <subcellularLocation>
        <location evidence="1">Nucleus</location>
        <location evidence="1">Nucleolus</location>
    </subcellularLocation>
</comment>
<keyword evidence="9" id="KW-1185">Reference proteome</keyword>
<accession>A0AAW1GLX5</accession>
<gene>
    <name evidence="8" type="ORF">RND81_14G064200</name>
</gene>
<dbReference type="InterPro" id="IPR055347">
    <property type="entry name" value="UTP6_N"/>
</dbReference>
<evidence type="ECO:0000259" key="7">
    <source>
        <dbReference type="Pfam" id="PF24892"/>
    </source>
</evidence>
<feature type="domain" description="U3 small nucleolar RNA-associated protein 6 N-terminal" evidence="6">
    <location>
        <begin position="9"/>
        <end position="95"/>
    </location>
</feature>
<dbReference type="InterPro" id="IPR013949">
    <property type="entry name" value="Utp6"/>
</dbReference>
<keyword evidence="4" id="KW-0677">Repeat</keyword>
<organism evidence="8 9">
    <name type="scientific">Saponaria officinalis</name>
    <name type="common">Common soapwort</name>
    <name type="synonym">Lychnis saponaria</name>
    <dbReference type="NCBI Taxonomy" id="3572"/>
    <lineage>
        <taxon>Eukaryota</taxon>
        <taxon>Viridiplantae</taxon>
        <taxon>Streptophyta</taxon>
        <taxon>Embryophyta</taxon>
        <taxon>Tracheophyta</taxon>
        <taxon>Spermatophyta</taxon>
        <taxon>Magnoliopsida</taxon>
        <taxon>eudicotyledons</taxon>
        <taxon>Gunneridae</taxon>
        <taxon>Pentapetalae</taxon>
        <taxon>Caryophyllales</taxon>
        <taxon>Caryophyllaceae</taxon>
        <taxon>Caryophylleae</taxon>
        <taxon>Saponaria</taxon>
    </lineage>
</organism>
<dbReference type="Pfam" id="PF08640">
    <property type="entry name" value="U3_assoc_6"/>
    <property type="match status" value="1"/>
</dbReference>
<proteinExistence type="inferred from homology"/>
<dbReference type="EMBL" id="JBDFQZ010000014">
    <property type="protein sequence ID" value="KAK9664731.1"/>
    <property type="molecule type" value="Genomic_DNA"/>
</dbReference>
<dbReference type="GO" id="GO:0000462">
    <property type="term" value="P:maturation of SSU-rRNA from tricistronic rRNA transcript (SSU-rRNA, 5.8S rRNA, LSU-rRNA)"/>
    <property type="evidence" value="ECO:0007669"/>
    <property type="project" value="InterPro"/>
</dbReference>
<dbReference type="Pfam" id="PF24892">
    <property type="entry name" value="UTP6_C"/>
    <property type="match status" value="1"/>
</dbReference>
<dbReference type="PANTHER" id="PTHR23271">
    <property type="entry name" value="HEPATOCELLULAR CARCINOMA-ASSOCIATED ANTIGEN 66"/>
    <property type="match status" value="1"/>
</dbReference>